<evidence type="ECO:0000313" key="2">
    <source>
        <dbReference type="Proteomes" id="UP000305709"/>
    </source>
</evidence>
<accession>A0A5C4N8I4</accession>
<gene>
    <name evidence="1" type="ORF">FHG71_21340</name>
</gene>
<dbReference type="OrthoDB" id="7563787at2"/>
<dbReference type="Pfam" id="PF20320">
    <property type="entry name" value="DUF6615"/>
    <property type="match status" value="1"/>
</dbReference>
<protein>
    <submittedName>
        <fullName evidence="1">Uncharacterized protein</fullName>
    </submittedName>
</protein>
<dbReference type="AlphaFoldDB" id="A0A5C4N8I4"/>
<keyword evidence="2" id="KW-1185">Reference proteome</keyword>
<organism evidence="1 2">
    <name type="scientific">Rubellimicrobium roseum</name>
    <dbReference type="NCBI Taxonomy" id="687525"/>
    <lineage>
        <taxon>Bacteria</taxon>
        <taxon>Pseudomonadati</taxon>
        <taxon>Pseudomonadota</taxon>
        <taxon>Alphaproteobacteria</taxon>
        <taxon>Rhodobacterales</taxon>
        <taxon>Roseobacteraceae</taxon>
        <taxon>Rubellimicrobium</taxon>
    </lineage>
</organism>
<name>A0A5C4N8I4_9RHOB</name>
<sequence length="264" mass="29439">MEWIYAAPLELGGGRYLRLILQAKRARYNDRAGGYWYYQHLDHGSPPGSQAQTLIGHAASVPGTLPLYVFYHATSATAPATGRLPAIEGVNLVFADLVAPVVSAKCQRKDKKVSRWRASFMPLSTILCWPVTVTPPQLPAPSDITRLVIGGAETPFPLLNYGFHPDVVARRLNERRDQNVDRKADSPMFVMPVDSERREQDVDAKADGPTLAVPVDQIPDNIQRAINGEMTAEDRRALTRPRVIFTTRLTRNDPDYPIIEKLSR</sequence>
<proteinExistence type="predicted"/>
<dbReference type="Proteomes" id="UP000305709">
    <property type="component" value="Unassembled WGS sequence"/>
</dbReference>
<comment type="caution">
    <text evidence="1">The sequence shown here is derived from an EMBL/GenBank/DDBJ whole genome shotgun (WGS) entry which is preliminary data.</text>
</comment>
<reference evidence="1 2" key="1">
    <citation type="submission" date="2019-06" db="EMBL/GenBank/DDBJ databases">
        <authorList>
            <person name="Jiang L."/>
        </authorList>
    </citation>
    <scope>NUCLEOTIDE SEQUENCE [LARGE SCALE GENOMIC DNA]</scope>
    <source>
        <strain evidence="1 2">YIM 48858</strain>
    </source>
</reference>
<evidence type="ECO:0000313" key="1">
    <source>
        <dbReference type="EMBL" id="TNC61331.1"/>
    </source>
</evidence>
<dbReference type="InterPro" id="IPR046723">
    <property type="entry name" value="DUF6615"/>
</dbReference>
<dbReference type="EMBL" id="VDFV01000069">
    <property type="protein sequence ID" value="TNC61331.1"/>
    <property type="molecule type" value="Genomic_DNA"/>
</dbReference>